<name>A0A812I0Q3_9DINO</name>
<keyword evidence="3" id="KW-1185">Reference proteome</keyword>
<dbReference type="Gene3D" id="3.90.228.10">
    <property type="match status" value="1"/>
</dbReference>
<evidence type="ECO:0000256" key="1">
    <source>
        <dbReference type="SAM" id="MobiDB-lite"/>
    </source>
</evidence>
<dbReference type="SUPFAM" id="SSF56399">
    <property type="entry name" value="ADP-ribosylation"/>
    <property type="match status" value="1"/>
</dbReference>
<dbReference type="EMBL" id="CAJNDS010000125">
    <property type="protein sequence ID" value="CAE6966559.1"/>
    <property type="molecule type" value="Genomic_DNA"/>
</dbReference>
<protein>
    <submittedName>
        <fullName evidence="2">TsuA protein</fullName>
    </submittedName>
</protein>
<organism evidence="2 3">
    <name type="scientific">Symbiodinium natans</name>
    <dbReference type="NCBI Taxonomy" id="878477"/>
    <lineage>
        <taxon>Eukaryota</taxon>
        <taxon>Sar</taxon>
        <taxon>Alveolata</taxon>
        <taxon>Dinophyceae</taxon>
        <taxon>Suessiales</taxon>
        <taxon>Symbiodiniaceae</taxon>
        <taxon>Symbiodinium</taxon>
    </lineage>
</organism>
<gene>
    <name evidence="2" type="primary">tsuA</name>
    <name evidence="2" type="ORF">SNAT2548_LOCUS2224</name>
</gene>
<evidence type="ECO:0000313" key="2">
    <source>
        <dbReference type="EMBL" id="CAE6966559.1"/>
    </source>
</evidence>
<dbReference type="AlphaFoldDB" id="A0A812I0Q3"/>
<reference evidence="2" key="1">
    <citation type="submission" date="2021-02" db="EMBL/GenBank/DDBJ databases">
        <authorList>
            <person name="Dougan E. K."/>
            <person name="Rhodes N."/>
            <person name="Thang M."/>
            <person name="Chan C."/>
        </authorList>
    </citation>
    <scope>NUCLEOTIDE SEQUENCE</scope>
</reference>
<comment type="caution">
    <text evidence="2">The sequence shown here is derived from an EMBL/GenBank/DDBJ whole genome shotgun (WGS) entry which is preliminary data.</text>
</comment>
<sequence>MVLGAAGGAIGAVGSTAGALGNVFSLGFGLMTLAPKAFKFAKKAKEAYDQYQKYKGKWHSAMDQMSDMASKIPPSVVAKDNTRNLDWDGVPPKPIWDFKKASPHDWATRAVEANVRAARAAREAQDDLAEAAHHEEVAREAAREAMQVILKAQQDAWLNAVRSPSVQPFIHYCNHLAKVVAEDPAHAREPATMDLRRFCQGFQEDLQSIVEALAGRARRGRNCNVDMIAVSDSEEDCRPSSSSSKTRARPAEPMASEGRKVKFRSISDRVKHGASSIFCDVCQKAIPSAEFVKHSYDHALIPCDLCGKMLEPGGFMEHLRLHEQRRAPEAEGKDLAASLIPCEVCGDLFLPTEYAAHVQEHEAKAMTQDLSAHHTPVSMAARWVEQLRSAARDKNLLQSCIANFDLAVCFAERAVREASFLPDKPPKVVYHWTPSKNFQSIVDSNLCVPDQKKVFHQTDGGIYGKGIYTSPDFGYARNYAKRNGGCFICLGLPGRQYRANTSTDSCRPCKKNYETHVSPNWKEWVFFAADQLLPCFWVDQHDGQTQPAALELVEVMVASIRKDLGLHHAEEDTRREARQRRRAKAA</sequence>
<accession>A0A812I0Q3</accession>
<feature type="region of interest" description="Disordered" evidence="1">
    <location>
        <begin position="234"/>
        <end position="259"/>
    </location>
</feature>
<dbReference type="Proteomes" id="UP000604046">
    <property type="component" value="Unassembled WGS sequence"/>
</dbReference>
<dbReference type="OrthoDB" id="10256774at2759"/>
<proteinExistence type="predicted"/>
<evidence type="ECO:0000313" key="3">
    <source>
        <dbReference type="Proteomes" id="UP000604046"/>
    </source>
</evidence>